<dbReference type="Gene3D" id="1.20.140.10">
    <property type="entry name" value="Butyryl-CoA Dehydrogenase, subunit A, domain 3"/>
    <property type="match status" value="2"/>
</dbReference>
<dbReference type="EMBL" id="HBUF01683397">
    <property type="protein sequence ID" value="CAG6792805.1"/>
    <property type="molecule type" value="Transcribed_RNA"/>
</dbReference>
<dbReference type="PROSITE" id="PS00072">
    <property type="entry name" value="ACYL_COA_DH_1"/>
    <property type="match status" value="1"/>
</dbReference>
<dbReference type="InterPro" id="IPR036250">
    <property type="entry name" value="AcylCo_DH-like_C"/>
</dbReference>
<dbReference type="FunFam" id="1.10.540.10:FF:000010">
    <property type="entry name" value="Medium-chain specific acyl-CoA dehydrogenase, mitochondrial"/>
    <property type="match status" value="1"/>
</dbReference>
<dbReference type="InterPro" id="IPR006091">
    <property type="entry name" value="Acyl-CoA_Oxase/DH_mid-dom"/>
</dbReference>
<dbReference type="GO" id="GO:0005739">
    <property type="term" value="C:mitochondrion"/>
    <property type="evidence" value="ECO:0007669"/>
    <property type="project" value="TreeGrafter"/>
</dbReference>
<sequence>MAVPMKQIVQSTIKKSIQPLLARGYAHAPGSGGISFELNETQQEFQALARKFAREEIVPVAAEHDKTGEYPWDIIKKAHQVGLINGHIPASVGGMELSVFDGCLVAEELAYGCTGIMTALEASGLGSMPVVLAGNEAQQKKYLGRLVEEPIVAAYCVTEPGAGSDVNGVKTKAVKKGDEYILNGQKMWITNGGVANWYFVLARTNPDPKCPASKAFTGFIVERDTPGLTPGRKEQNMGQRASDTRGITFEDVRVPAENVLIGEGAGFKIAMDTFDKTRPPVAAGAVGLAQRCLDEATKYALERKAFGVPIAHHQVFGGNGFNSDYPVEKLMRDAKIYQIYEGTAQIQRIIVSRAILERAKNS</sequence>
<evidence type="ECO:0000256" key="3">
    <source>
        <dbReference type="ARBA" id="ARBA00019125"/>
    </source>
</evidence>
<dbReference type="GO" id="GO:0070991">
    <property type="term" value="F:medium-chain fatty acyl-CoA dehydrogenase activity"/>
    <property type="evidence" value="ECO:0007669"/>
    <property type="project" value="TreeGrafter"/>
</dbReference>
<feature type="domain" description="Acyl-CoA dehydrogenase/oxidase C-terminal" evidence="8">
    <location>
        <begin position="264"/>
        <end position="315"/>
    </location>
</feature>
<dbReference type="Gene3D" id="1.10.540.10">
    <property type="entry name" value="Acyl-CoA dehydrogenase/oxidase, N-terminal domain"/>
    <property type="match status" value="1"/>
</dbReference>
<proteinExistence type="inferred from homology"/>
<evidence type="ECO:0000259" key="8">
    <source>
        <dbReference type="Pfam" id="PF00441"/>
    </source>
</evidence>
<evidence type="ECO:0000256" key="7">
    <source>
        <dbReference type="RuleBase" id="RU362125"/>
    </source>
</evidence>
<dbReference type="InterPro" id="IPR037069">
    <property type="entry name" value="AcylCoA_DH/ox_N_sf"/>
</dbReference>
<dbReference type="PROSITE" id="PS00073">
    <property type="entry name" value="ACYL_COA_DH_2"/>
    <property type="match status" value="1"/>
</dbReference>
<dbReference type="InterPro" id="IPR013786">
    <property type="entry name" value="AcylCoA_DH/ox_N"/>
</dbReference>
<dbReference type="Pfam" id="PF02770">
    <property type="entry name" value="Acyl-CoA_dh_M"/>
    <property type="match status" value="1"/>
</dbReference>
<comment type="similarity">
    <text evidence="2 7">Belongs to the acyl-CoA dehydrogenase family.</text>
</comment>
<name>A0A8D9C168_9HEMI</name>
<evidence type="ECO:0000259" key="10">
    <source>
        <dbReference type="Pfam" id="PF02771"/>
    </source>
</evidence>
<organism evidence="11">
    <name type="scientific">Cacopsylla melanoneura</name>
    <dbReference type="NCBI Taxonomy" id="428564"/>
    <lineage>
        <taxon>Eukaryota</taxon>
        <taxon>Metazoa</taxon>
        <taxon>Ecdysozoa</taxon>
        <taxon>Arthropoda</taxon>
        <taxon>Hexapoda</taxon>
        <taxon>Insecta</taxon>
        <taxon>Pterygota</taxon>
        <taxon>Neoptera</taxon>
        <taxon>Paraneoptera</taxon>
        <taxon>Hemiptera</taxon>
        <taxon>Sternorrhyncha</taxon>
        <taxon>Psylloidea</taxon>
        <taxon>Psyllidae</taxon>
        <taxon>Psyllinae</taxon>
        <taxon>Cacopsylla</taxon>
    </lineage>
</organism>
<evidence type="ECO:0000256" key="6">
    <source>
        <dbReference type="ARBA" id="ARBA00023002"/>
    </source>
</evidence>
<dbReference type="PANTHER" id="PTHR48083:SF2">
    <property type="entry name" value="MEDIUM-CHAIN SPECIFIC ACYL-COA DEHYDROGENASE, MITOCHONDRIAL"/>
    <property type="match status" value="1"/>
</dbReference>
<reference evidence="11" key="1">
    <citation type="submission" date="2021-05" db="EMBL/GenBank/DDBJ databases">
        <authorList>
            <person name="Alioto T."/>
            <person name="Alioto T."/>
            <person name="Gomez Garrido J."/>
        </authorList>
    </citation>
    <scope>NUCLEOTIDE SEQUENCE</scope>
</reference>
<dbReference type="SUPFAM" id="SSF47203">
    <property type="entry name" value="Acyl-CoA dehydrogenase C-terminal domain-like"/>
    <property type="match status" value="1"/>
</dbReference>
<evidence type="ECO:0000259" key="9">
    <source>
        <dbReference type="Pfam" id="PF02770"/>
    </source>
</evidence>
<keyword evidence="5 7" id="KW-0274">FAD</keyword>
<dbReference type="InterPro" id="IPR006089">
    <property type="entry name" value="Acyl-CoA_DH_CS"/>
</dbReference>
<feature type="domain" description="Acyl-CoA oxidase/dehydrogenase middle" evidence="9">
    <location>
        <begin position="154"/>
        <end position="252"/>
    </location>
</feature>
<accession>A0A8D9C168</accession>
<dbReference type="InterPro" id="IPR009100">
    <property type="entry name" value="AcylCoA_DH/oxidase_NM_dom_sf"/>
</dbReference>
<evidence type="ECO:0000256" key="5">
    <source>
        <dbReference type="ARBA" id="ARBA00022827"/>
    </source>
</evidence>
<evidence type="ECO:0000256" key="1">
    <source>
        <dbReference type="ARBA" id="ARBA00001974"/>
    </source>
</evidence>
<keyword evidence="4 7" id="KW-0285">Flavoprotein</keyword>
<evidence type="ECO:0000256" key="4">
    <source>
        <dbReference type="ARBA" id="ARBA00022630"/>
    </source>
</evidence>
<dbReference type="Pfam" id="PF00441">
    <property type="entry name" value="Acyl-CoA_dh_1"/>
    <property type="match status" value="1"/>
</dbReference>
<comment type="cofactor">
    <cofactor evidence="1 7">
        <name>FAD</name>
        <dbReference type="ChEBI" id="CHEBI:57692"/>
    </cofactor>
</comment>
<feature type="domain" description="Acyl-CoA dehydrogenase/oxidase N-terminal" evidence="10">
    <location>
        <begin position="39"/>
        <end position="148"/>
    </location>
</feature>
<dbReference type="InterPro" id="IPR050741">
    <property type="entry name" value="Acyl-CoA_dehydrogenase"/>
</dbReference>
<dbReference type="PANTHER" id="PTHR48083">
    <property type="entry name" value="MEDIUM-CHAIN SPECIFIC ACYL-COA DEHYDROGENASE, MITOCHONDRIAL-RELATED"/>
    <property type="match status" value="1"/>
</dbReference>
<keyword evidence="6 7" id="KW-0560">Oxidoreductase</keyword>
<dbReference type="AlphaFoldDB" id="A0A8D9C168"/>
<dbReference type="Gene3D" id="2.40.110.10">
    <property type="entry name" value="Butyryl-CoA Dehydrogenase, subunit A, domain 2"/>
    <property type="match status" value="1"/>
</dbReference>
<dbReference type="InterPro" id="IPR009075">
    <property type="entry name" value="AcylCo_DH/oxidase_C"/>
</dbReference>
<dbReference type="SUPFAM" id="SSF56645">
    <property type="entry name" value="Acyl-CoA dehydrogenase NM domain-like"/>
    <property type="match status" value="1"/>
</dbReference>
<evidence type="ECO:0000256" key="2">
    <source>
        <dbReference type="ARBA" id="ARBA00009347"/>
    </source>
</evidence>
<dbReference type="Pfam" id="PF02771">
    <property type="entry name" value="Acyl-CoA_dh_N"/>
    <property type="match status" value="1"/>
</dbReference>
<evidence type="ECO:0000313" key="11">
    <source>
        <dbReference type="EMBL" id="CAG6792805.1"/>
    </source>
</evidence>
<dbReference type="InterPro" id="IPR046373">
    <property type="entry name" value="Acyl-CoA_Oxase/DH_mid-dom_sf"/>
</dbReference>
<dbReference type="FunFam" id="2.40.110.10:FF:000007">
    <property type="entry name" value="Medium-chain specific acyl-CoA dehydrogenase, mitochondrial"/>
    <property type="match status" value="1"/>
</dbReference>
<protein>
    <recommendedName>
        <fullName evidence="3">Medium-chain specific acyl-CoA dehydrogenase, mitochondrial</fullName>
    </recommendedName>
</protein>
<dbReference type="GO" id="GO:0051793">
    <property type="term" value="P:medium-chain fatty acid catabolic process"/>
    <property type="evidence" value="ECO:0007669"/>
    <property type="project" value="TreeGrafter"/>
</dbReference>
<dbReference type="GO" id="GO:0050660">
    <property type="term" value="F:flavin adenine dinucleotide binding"/>
    <property type="evidence" value="ECO:0007669"/>
    <property type="project" value="InterPro"/>
</dbReference>